<feature type="transmembrane region" description="Helical" evidence="1">
    <location>
        <begin position="39"/>
        <end position="59"/>
    </location>
</feature>
<feature type="transmembrane region" description="Helical" evidence="1">
    <location>
        <begin position="345"/>
        <end position="362"/>
    </location>
</feature>
<dbReference type="EMBL" id="DS989866">
    <property type="protein sequence ID" value="EDX72193.1"/>
    <property type="molecule type" value="Genomic_DNA"/>
</dbReference>
<protein>
    <recommendedName>
        <fullName evidence="2">CHASE2 domain-containing protein</fullName>
    </recommendedName>
</protein>
<dbReference type="InterPro" id="IPR007890">
    <property type="entry name" value="CHASE2"/>
</dbReference>
<accession>B4W0Z4</accession>
<dbReference type="Pfam" id="PF05226">
    <property type="entry name" value="CHASE2"/>
    <property type="match status" value="1"/>
</dbReference>
<gene>
    <name evidence="3" type="ORF">MC7420_8285</name>
</gene>
<dbReference type="eggNOG" id="COG4252">
    <property type="taxonomic scope" value="Bacteria"/>
</dbReference>
<dbReference type="Gene3D" id="3.30.565.10">
    <property type="entry name" value="Histidine kinase-like ATPase, C-terminal domain"/>
    <property type="match status" value="1"/>
</dbReference>
<evidence type="ECO:0000313" key="3">
    <source>
        <dbReference type="EMBL" id="EDX72193.1"/>
    </source>
</evidence>
<feature type="transmembrane region" description="Helical" evidence="1">
    <location>
        <begin position="393"/>
        <end position="415"/>
    </location>
</feature>
<evidence type="ECO:0000313" key="4">
    <source>
        <dbReference type="Proteomes" id="UP000003835"/>
    </source>
</evidence>
<dbReference type="SMART" id="SM01080">
    <property type="entry name" value="CHASE2"/>
    <property type="match status" value="1"/>
</dbReference>
<organism evidence="3 4">
    <name type="scientific">Coleofasciculus chthonoplastes PCC 7420</name>
    <dbReference type="NCBI Taxonomy" id="118168"/>
    <lineage>
        <taxon>Bacteria</taxon>
        <taxon>Bacillati</taxon>
        <taxon>Cyanobacteriota</taxon>
        <taxon>Cyanophyceae</taxon>
        <taxon>Coleofasciculales</taxon>
        <taxon>Coleofasciculaceae</taxon>
        <taxon>Coleofasciculus</taxon>
    </lineage>
</organism>
<dbReference type="eggNOG" id="COG4585">
    <property type="taxonomic scope" value="Bacteria"/>
</dbReference>
<keyword evidence="1" id="KW-0472">Membrane</keyword>
<dbReference type="HOGENOM" id="CLU_431926_0_0_3"/>
<name>B4W0Z4_9CYAN</name>
<dbReference type="Proteomes" id="UP000003835">
    <property type="component" value="Unassembled WGS sequence"/>
</dbReference>
<feature type="transmembrane region" description="Helical" evidence="1">
    <location>
        <begin position="369"/>
        <end position="387"/>
    </location>
</feature>
<keyword evidence="4" id="KW-1185">Reference proteome</keyword>
<dbReference type="InterPro" id="IPR036890">
    <property type="entry name" value="HATPase_C_sf"/>
</dbReference>
<dbReference type="STRING" id="118168.MC7420_8285"/>
<dbReference type="AlphaFoldDB" id="B4W0Z4"/>
<keyword evidence="1" id="KW-1133">Transmembrane helix</keyword>
<sequence>MQRLYINPGKWDKSRKEQLRQGLGKKIIAEFVIWRRGSLPGLVILILVIVARLSGWLQFLEWITLDALLRWRPQESIDERIVIIGINDGDIRQVGTYPIPDQEIAKLLRTLQTYNPRAIGIDIIRDIPVEPGHDELVTAFRDIKTIIAIDKVLFPPMAAPPTLPSEQVGFADVIQDKDGQVRRSLLGTPTSSGYRFSFALRLAQMYLAAAGISLENGTRDPDAMMLGETELPRFLPNSGGYVDADAGGVQVLLNFRNSREGFRTLSLDDINRGNFPASWIRDRVVLIGITSPGVNDIVNTTALADLQPSGQIYGVEFQAHTVSQIISAVLDRRPLLNVWSDRWEYLWIISWGVLALSVGRLTQSSLQNLGYVSLASLLLLAMSYGFIRLGWWIPVAPVLLVLVFNGMGISAFAFYKYDRALKSQLEVRQRTIEQTFNRIHNQPMQTLAYVIKQVQDQDLSSEMLVGKLQQVKQEIWDVCEYLKRDSLSQDKLNQTKTLQLGNDLILDLELPINELFYAVSRHTLERDLPEFKTLKIKVLEFAAIVEEDLNFEQKRGLCEFIEEGLCNVGKHAAGVTRLKVIGKIQDGWYSLSIQDNGAGMRSSAEGHGTKQCRRLAKQLAGEFKRDSISPKGTLCELTWRLARRKLDLRYWRKRV</sequence>
<evidence type="ECO:0000256" key="1">
    <source>
        <dbReference type="SAM" id="Phobius"/>
    </source>
</evidence>
<keyword evidence="1" id="KW-0812">Transmembrane</keyword>
<dbReference type="SUPFAM" id="SSF55874">
    <property type="entry name" value="ATPase domain of HSP90 chaperone/DNA topoisomerase II/histidine kinase"/>
    <property type="match status" value="1"/>
</dbReference>
<dbReference type="RefSeq" id="WP_006104719.1">
    <property type="nucleotide sequence ID" value="NZ_DS989866.1"/>
</dbReference>
<evidence type="ECO:0000259" key="2">
    <source>
        <dbReference type="SMART" id="SM01080"/>
    </source>
</evidence>
<reference evidence="3 4" key="1">
    <citation type="submission" date="2008-07" db="EMBL/GenBank/DDBJ databases">
        <authorList>
            <person name="Tandeau de Marsac N."/>
            <person name="Ferriera S."/>
            <person name="Johnson J."/>
            <person name="Kravitz S."/>
            <person name="Beeson K."/>
            <person name="Sutton G."/>
            <person name="Rogers Y.-H."/>
            <person name="Friedman R."/>
            <person name="Frazier M."/>
            <person name="Venter J.C."/>
        </authorList>
    </citation>
    <scope>NUCLEOTIDE SEQUENCE [LARGE SCALE GENOMIC DNA]</scope>
    <source>
        <strain evidence="3 4">PCC 7420</strain>
    </source>
</reference>
<feature type="domain" description="CHASE2" evidence="2">
    <location>
        <begin position="57"/>
        <end position="358"/>
    </location>
</feature>
<dbReference type="OrthoDB" id="337251at2"/>
<proteinExistence type="predicted"/>